<dbReference type="Proteomes" id="UP001303046">
    <property type="component" value="Unassembled WGS sequence"/>
</dbReference>
<keyword evidence="2" id="KW-1185">Reference proteome</keyword>
<dbReference type="EMBL" id="JAVFWL010000004">
    <property type="protein sequence ID" value="KAK6752693.1"/>
    <property type="molecule type" value="Genomic_DNA"/>
</dbReference>
<reference evidence="1 2" key="1">
    <citation type="submission" date="2023-08" db="EMBL/GenBank/DDBJ databases">
        <title>A Necator americanus chromosomal reference genome.</title>
        <authorList>
            <person name="Ilik V."/>
            <person name="Petrzelkova K.J."/>
            <person name="Pardy F."/>
            <person name="Fuh T."/>
            <person name="Niatou-Singa F.S."/>
            <person name="Gouil Q."/>
            <person name="Baker L."/>
            <person name="Ritchie M.E."/>
            <person name="Jex A.R."/>
            <person name="Gazzola D."/>
            <person name="Li H."/>
            <person name="Toshio Fujiwara R."/>
            <person name="Zhan B."/>
            <person name="Aroian R.V."/>
            <person name="Pafco B."/>
            <person name="Schwarz E.M."/>
        </authorList>
    </citation>
    <scope>NUCLEOTIDE SEQUENCE [LARGE SCALE GENOMIC DNA]</scope>
    <source>
        <strain evidence="1 2">Aroian</strain>
        <tissue evidence="1">Whole animal</tissue>
    </source>
</reference>
<protein>
    <submittedName>
        <fullName evidence="1">Uncharacterized protein</fullName>
    </submittedName>
</protein>
<comment type="caution">
    <text evidence="1">The sequence shown here is derived from an EMBL/GenBank/DDBJ whole genome shotgun (WGS) entry which is preliminary data.</text>
</comment>
<gene>
    <name evidence="1" type="primary">Necator_chrIV.g17153</name>
    <name evidence="1" type="ORF">RB195_003855</name>
</gene>
<evidence type="ECO:0000313" key="2">
    <source>
        <dbReference type="Proteomes" id="UP001303046"/>
    </source>
</evidence>
<sequence>MKEKAIIHNLPLFVVRTSGDHVLNGWWIFETTVHDSIRHQINDYRVGNSSTDNKQEFTFTFQFTFKIIEILIAVLCSPQTPQFLNSTFSSTYFSGKKLV</sequence>
<accession>A0ABR1DR79</accession>
<organism evidence="1 2">
    <name type="scientific">Necator americanus</name>
    <name type="common">Human hookworm</name>
    <dbReference type="NCBI Taxonomy" id="51031"/>
    <lineage>
        <taxon>Eukaryota</taxon>
        <taxon>Metazoa</taxon>
        <taxon>Ecdysozoa</taxon>
        <taxon>Nematoda</taxon>
        <taxon>Chromadorea</taxon>
        <taxon>Rhabditida</taxon>
        <taxon>Rhabditina</taxon>
        <taxon>Rhabditomorpha</taxon>
        <taxon>Strongyloidea</taxon>
        <taxon>Ancylostomatidae</taxon>
        <taxon>Bunostominae</taxon>
        <taxon>Necator</taxon>
    </lineage>
</organism>
<name>A0ABR1DR79_NECAM</name>
<proteinExistence type="predicted"/>
<evidence type="ECO:0000313" key="1">
    <source>
        <dbReference type="EMBL" id="KAK6752693.1"/>
    </source>
</evidence>